<evidence type="ECO:0000313" key="2">
    <source>
        <dbReference type="EMBL" id="OAX56210.1"/>
    </source>
</evidence>
<comment type="caution">
    <text evidence="2">The sequence shown here is derived from an EMBL/GenBank/DDBJ whole genome shotgun (WGS) entry which is preliminary data.</text>
</comment>
<reference evidence="2 3" key="1">
    <citation type="submission" date="2016-04" db="EMBL/GenBank/DDBJ databases">
        <title>Xanthomonas translucens phylogeny.</title>
        <authorList>
            <person name="Langlois P."/>
        </authorList>
    </citation>
    <scope>NUCLEOTIDE SEQUENCE [LARGE SCALE GENOMIC DNA]</scope>
    <source>
        <strain evidence="2 3">B99</strain>
    </source>
</reference>
<organism evidence="2 3">
    <name type="scientific">Xanthomonas graminis pv. poae</name>
    <dbReference type="NCBI Taxonomy" id="227946"/>
    <lineage>
        <taxon>Bacteria</taxon>
        <taxon>Pseudomonadati</taxon>
        <taxon>Pseudomonadota</taxon>
        <taxon>Gammaproteobacteria</taxon>
        <taxon>Lysobacterales</taxon>
        <taxon>Lysobacteraceae</taxon>
        <taxon>Xanthomonas</taxon>
        <taxon>Xanthomonas translucens group</taxon>
        <taxon>Xanthomonas graminis</taxon>
    </lineage>
</organism>
<dbReference type="AlphaFoldDB" id="A0A199P5C7"/>
<dbReference type="EMBL" id="LWSU01000085">
    <property type="protein sequence ID" value="OAX56210.1"/>
    <property type="molecule type" value="Genomic_DNA"/>
</dbReference>
<feature type="transmembrane region" description="Helical" evidence="1">
    <location>
        <begin position="76"/>
        <end position="91"/>
    </location>
</feature>
<name>A0A199P5C7_9XANT</name>
<keyword evidence="1" id="KW-1133">Transmembrane helix</keyword>
<feature type="transmembrane region" description="Helical" evidence="1">
    <location>
        <begin position="98"/>
        <end position="117"/>
    </location>
</feature>
<gene>
    <name evidence="2" type="ORF">A6R73_14400</name>
</gene>
<evidence type="ECO:0000256" key="1">
    <source>
        <dbReference type="SAM" id="Phobius"/>
    </source>
</evidence>
<sequence>MALHAPAPALAAEADVADPTTVDRVLVTGEKRARTLQDTTSGVMARLTVGLCLGCVAGVSALFVAARLLPPGQERVVYYAVFGLGVALALLRPTARGAYKLLLACAVLTALVPLAALRGADGWVAPWSSTLLLAVDGCVLALAWAYWQMARATHRRGRNGDPNSVWALPAKT</sequence>
<evidence type="ECO:0008006" key="4">
    <source>
        <dbReference type="Google" id="ProtNLM"/>
    </source>
</evidence>
<feature type="transmembrane region" description="Helical" evidence="1">
    <location>
        <begin position="123"/>
        <end position="147"/>
    </location>
</feature>
<feature type="transmembrane region" description="Helical" evidence="1">
    <location>
        <begin position="43"/>
        <end position="64"/>
    </location>
</feature>
<keyword evidence="1" id="KW-0812">Transmembrane</keyword>
<protein>
    <recommendedName>
        <fullName evidence="4">Transmembrane protein</fullName>
    </recommendedName>
</protein>
<evidence type="ECO:0000313" key="3">
    <source>
        <dbReference type="Proteomes" id="UP000093858"/>
    </source>
</evidence>
<proteinExistence type="predicted"/>
<accession>A0A199P5C7</accession>
<keyword evidence="1" id="KW-0472">Membrane</keyword>
<dbReference type="Proteomes" id="UP000093858">
    <property type="component" value="Unassembled WGS sequence"/>
</dbReference>